<keyword evidence="14" id="KW-1185">Reference proteome</keyword>
<keyword evidence="3" id="KW-0963">Cytoplasm</keyword>
<keyword evidence="5" id="KW-0648">Protein biosynthesis</keyword>
<evidence type="ECO:0000313" key="13">
    <source>
        <dbReference type="EMBL" id="CAL1706993.1"/>
    </source>
</evidence>
<evidence type="ECO:0000313" key="14">
    <source>
        <dbReference type="Proteomes" id="UP001497453"/>
    </source>
</evidence>
<dbReference type="InterPro" id="IPR051960">
    <property type="entry name" value="eIF2B_gamma"/>
</dbReference>
<comment type="similarity">
    <text evidence="2">Belongs to the eIF-2B gamma/epsilon subunits family.</text>
</comment>
<evidence type="ECO:0000256" key="7">
    <source>
        <dbReference type="ARBA" id="ARBA00044229"/>
    </source>
</evidence>
<evidence type="ECO:0000256" key="3">
    <source>
        <dbReference type="ARBA" id="ARBA00022490"/>
    </source>
</evidence>
<dbReference type="CDD" id="cd04652">
    <property type="entry name" value="LbH_eIF2B_gamma_C"/>
    <property type="match status" value="1"/>
</dbReference>
<evidence type="ECO:0000256" key="10">
    <source>
        <dbReference type="SAM" id="MobiDB-lite"/>
    </source>
</evidence>
<organism evidence="13 14">
    <name type="scientific">Somion occarium</name>
    <dbReference type="NCBI Taxonomy" id="3059160"/>
    <lineage>
        <taxon>Eukaryota</taxon>
        <taxon>Fungi</taxon>
        <taxon>Dikarya</taxon>
        <taxon>Basidiomycota</taxon>
        <taxon>Agaricomycotina</taxon>
        <taxon>Agaricomycetes</taxon>
        <taxon>Polyporales</taxon>
        <taxon>Cerrenaceae</taxon>
        <taxon>Somion</taxon>
    </lineage>
</organism>
<dbReference type="PANTHER" id="PTHR45989:SF1">
    <property type="entry name" value="TRANSLATION INITIATION FACTOR EIF-2B SUBUNIT GAMMA"/>
    <property type="match status" value="1"/>
</dbReference>
<evidence type="ECO:0000256" key="5">
    <source>
        <dbReference type="ARBA" id="ARBA00022917"/>
    </source>
</evidence>
<comment type="function">
    <text evidence="8">Acts as a component of the translation initiation factor 2B (eIF2B) complex, which catalyzes the exchange of GDP for GTP on the eukaryotic initiation factor 2 (eIF2) complex gamma subunit. Its guanine nucleotide exchange factor activity is repressed when bound to eIF2 complex phosphorylated on the alpha subunit, thereby limiting the amount of methionyl-initiator methionine tRNA available to the ribosome and consequently global translation is repressed.</text>
</comment>
<proteinExistence type="inferred from homology"/>
<accession>A0ABP1DIW8</accession>
<keyword evidence="4" id="KW-0396">Initiation factor</keyword>
<comment type="subunit">
    <text evidence="9">Component of the translation initiation factor 2B (eIF2B) complex which is a heterodecamer of two sets of five different subunits: alpha, beta, gamma, delta and epsilon. Subunits alpha, beta and delta comprise a regulatory subcomplex and subunits epsilon and gamma comprise a catalytic subcomplex. Within the complex, the hexameric regulatory complex resides at the center, with the two heterodimeric catalytic subcomplexes bound on opposite sides.</text>
</comment>
<gene>
    <name evidence="13" type="ORF">GFSPODELE1_LOCUS6139</name>
</gene>
<dbReference type="Pfam" id="PF25084">
    <property type="entry name" value="LbH_EIF2B"/>
    <property type="match status" value="1"/>
</dbReference>
<evidence type="ECO:0000256" key="2">
    <source>
        <dbReference type="ARBA" id="ARBA00007878"/>
    </source>
</evidence>
<evidence type="ECO:0000256" key="4">
    <source>
        <dbReference type="ARBA" id="ARBA00022540"/>
    </source>
</evidence>
<sequence length="496" mass="55049">MDFEETPSKITTKEFLAVVLAGFGNELAPLTSNNGDEPCPKALLPIVNKPMLDYPLAWLEASGIRDVLLICPAPHRASVLHYINSDSSASSFPSLRIDLQAFDESENLTVGTCQLLRHFAHRIDQDFIIVPCDFIPPPSLPLSRVLNKFRTEATYDGAIATTLFFEQPKPDKTSTPEEWRSGPASTSVVWDEKSGTLLHVDTPDEIDDDPEEMALNMSLLRRYPRSKLSANLQDAHVYVCRRTVLDVLKEKPRFDSIREEFIPWLCTPQYNSRKRSKYGHILNPLHNLPSQRLALEHCTLHTGLPSAYEPQSALSSPMDEVAPTETSSLRVGVVVHRASAGYTARANTLQTYLELNRHFLSQTTYALPIDSESRSLIDPKAQITSDSMVGHTTKVGERTNIKKSVIGKHCVIGKYVRIVGCVILDHCVISDGAKLDGCILGTNTTVGVKSELSKCITQAGYEVGDGENYKNERLDVSDWAAPQHDDDTSTEESDEE</sequence>
<dbReference type="Gene3D" id="2.160.10.10">
    <property type="entry name" value="Hexapeptide repeat proteins"/>
    <property type="match status" value="1"/>
</dbReference>
<dbReference type="InterPro" id="IPR056764">
    <property type="entry name" value="LbH_EIF2B3/5"/>
</dbReference>
<dbReference type="Pfam" id="PF00483">
    <property type="entry name" value="NTP_transferase"/>
    <property type="match status" value="1"/>
</dbReference>
<dbReference type="InterPro" id="IPR029044">
    <property type="entry name" value="Nucleotide-diphossugar_trans"/>
</dbReference>
<evidence type="ECO:0000259" key="12">
    <source>
        <dbReference type="Pfam" id="PF25084"/>
    </source>
</evidence>
<comment type="subcellular location">
    <subcellularLocation>
        <location evidence="1">Cytoplasm</location>
        <location evidence="1">Cytosol</location>
    </subcellularLocation>
</comment>
<dbReference type="CDD" id="cd04198">
    <property type="entry name" value="eIF-2B_gamma_N"/>
    <property type="match status" value="1"/>
</dbReference>
<dbReference type="EMBL" id="OZ037947">
    <property type="protein sequence ID" value="CAL1706993.1"/>
    <property type="molecule type" value="Genomic_DNA"/>
</dbReference>
<name>A0ABP1DIW8_9APHY</name>
<reference evidence="14" key="1">
    <citation type="submission" date="2024-04" db="EMBL/GenBank/DDBJ databases">
        <authorList>
            <person name="Shaw F."/>
            <person name="Minotto A."/>
        </authorList>
    </citation>
    <scope>NUCLEOTIDE SEQUENCE [LARGE SCALE GENOMIC DNA]</scope>
</reference>
<dbReference type="Proteomes" id="UP001497453">
    <property type="component" value="Chromosome 4"/>
</dbReference>
<dbReference type="PANTHER" id="PTHR45989">
    <property type="entry name" value="TRANSLATION INITIATION FACTOR EIF-2B SUBUNIT GAMMA"/>
    <property type="match status" value="1"/>
</dbReference>
<feature type="domain" description="Nucleotidyl transferase" evidence="11">
    <location>
        <begin position="17"/>
        <end position="154"/>
    </location>
</feature>
<dbReference type="Gene3D" id="3.90.550.10">
    <property type="entry name" value="Spore Coat Polysaccharide Biosynthesis Protein SpsA, Chain A"/>
    <property type="match status" value="1"/>
</dbReference>
<dbReference type="SUPFAM" id="SSF53448">
    <property type="entry name" value="Nucleotide-diphospho-sugar transferases"/>
    <property type="match status" value="1"/>
</dbReference>
<evidence type="ECO:0000256" key="6">
    <source>
        <dbReference type="ARBA" id="ARBA00044196"/>
    </source>
</evidence>
<dbReference type="InterPro" id="IPR005835">
    <property type="entry name" value="NTP_transferase_dom"/>
</dbReference>
<feature type="region of interest" description="Disordered" evidence="10">
    <location>
        <begin position="472"/>
        <end position="496"/>
    </location>
</feature>
<evidence type="ECO:0000256" key="1">
    <source>
        <dbReference type="ARBA" id="ARBA00004514"/>
    </source>
</evidence>
<protein>
    <recommendedName>
        <fullName evidence="6">Translation initiation factor eIF2B subunit gamma</fullName>
    </recommendedName>
    <alternativeName>
        <fullName evidence="7">eIF2B GDP-GTP exchange factor subunit gamma</fullName>
    </alternativeName>
</protein>
<evidence type="ECO:0000256" key="8">
    <source>
        <dbReference type="ARBA" id="ARBA00045373"/>
    </source>
</evidence>
<evidence type="ECO:0000256" key="9">
    <source>
        <dbReference type="ARBA" id="ARBA00046432"/>
    </source>
</evidence>
<feature type="domain" description="EIF2B subunit epsilon/gamma LbH" evidence="12">
    <location>
        <begin position="377"/>
        <end position="465"/>
    </location>
</feature>
<evidence type="ECO:0000259" key="11">
    <source>
        <dbReference type="Pfam" id="PF00483"/>
    </source>
</evidence>